<name>A0A5B9W0B4_9BACT</name>
<evidence type="ECO:0000256" key="3">
    <source>
        <dbReference type="SAM" id="SignalP"/>
    </source>
</evidence>
<protein>
    <submittedName>
        <fullName evidence="5">Carbohydrate binding domain protein</fullName>
    </submittedName>
</protein>
<keyword evidence="6" id="KW-1185">Reference proteome</keyword>
<feature type="region of interest" description="Disordered" evidence="2">
    <location>
        <begin position="59"/>
        <end position="80"/>
    </location>
</feature>
<dbReference type="GO" id="GO:0016798">
    <property type="term" value="F:hydrolase activity, acting on glycosyl bonds"/>
    <property type="evidence" value="ECO:0007669"/>
    <property type="project" value="InterPro"/>
</dbReference>
<evidence type="ECO:0000313" key="6">
    <source>
        <dbReference type="Proteomes" id="UP000324233"/>
    </source>
</evidence>
<dbReference type="RefSeq" id="WP_168221756.1">
    <property type="nucleotide sequence ID" value="NZ_CP042997.1"/>
</dbReference>
<keyword evidence="3" id="KW-0732">Signal</keyword>
<proteinExistence type="predicted"/>
<dbReference type="InterPro" id="IPR021459">
    <property type="entry name" value="GH101-related"/>
</dbReference>
<dbReference type="InterPro" id="IPR003305">
    <property type="entry name" value="CenC_carb-bd"/>
</dbReference>
<feature type="chain" id="PRO_5022677102" evidence="3">
    <location>
        <begin position="26"/>
        <end position="797"/>
    </location>
</feature>
<dbReference type="Proteomes" id="UP000324233">
    <property type="component" value="Chromosome"/>
</dbReference>
<feature type="compositionally biased region" description="Basic and acidic residues" evidence="2">
    <location>
        <begin position="65"/>
        <end position="80"/>
    </location>
</feature>
<feature type="region of interest" description="Disordered" evidence="2">
    <location>
        <begin position="774"/>
        <end position="797"/>
    </location>
</feature>
<evidence type="ECO:0000313" key="5">
    <source>
        <dbReference type="EMBL" id="QEH34106.1"/>
    </source>
</evidence>
<dbReference type="AlphaFoldDB" id="A0A5B9W0B4"/>
<evidence type="ECO:0000259" key="4">
    <source>
        <dbReference type="Pfam" id="PF02018"/>
    </source>
</evidence>
<keyword evidence="1" id="KW-0378">Hydrolase</keyword>
<dbReference type="InterPro" id="IPR008979">
    <property type="entry name" value="Galactose-bd-like_sf"/>
</dbReference>
<feature type="signal peptide" evidence="3">
    <location>
        <begin position="1"/>
        <end position="25"/>
    </location>
</feature>
<reference evidence="5 6" key="1">
    <citation type="submission" date="2019-08" db="EMBL/GenBank/DDBJ databases">
        <title>Deep-cultivation of Planctomycetes and their phenomic and genomic characterization uncovers novel biology.</title>
        <authorList>
            <person name="Wiegand S."/>
            <person name="Jogler M."/>
            <person name="Boedeker C."/>
            <person name="Pinto D."/>
            <person name="Vollmers J."/>
            <person name="Rivas-Marin E."/>
            <person name="Kohn T."/>
            <person name="Peeters S.H."/>
            <person name="Heuer A."/>
            <person name="Rast P."/>
            <person name="Oberbeckmann S."/>
            <person name="Bunk B."/>
            <person name="Jeske O."/>
            <person name="Meyerdierks A."/>
            <person name="Storesund J.E."/>
            <person name="Kallscheuer N."/>
            <person name="Luecker S."/>
            <person name="Lage O.M."/>
            <person name="Pohl T."/>
            <person name="Merkel B.J."/>
            <person name="Hornburger P."/>
            <person name="Mueller R.-W."/>
            <person name="Bruemmer F."/>
            <person name="Labrenz M."/>
            <person name="Spormann A.M."/>
            <person name="Op den Camp H."/>
            <person name="Overmann J."/>
            <person name="Amann R."/>
            <person name="Jetten M.S.M."/>
            <person name="Mascher T."/>
            <person name="Medema M.H."/>
            <person name="Devos D.P."/>
            <person name="Kaster A.-K."/>
            <person name="Ovreas L."/>
            <person name="Rohde M."/>
            <person name="Galperin M.Y."/>
            <person name="Jogler C."/>
        </authorList>
    </citation>
    <scope>NUCLEOTIDE SEQUENCE [LARGE SCALE GENOMIC DNA]</scope>
    <source>
        <strain evidence="5 6">OJF2</strain>
    </source>
</reference>
<dbReference type="SUPFAM" id="SSF49785">
    <property type="entry name" value="Galactose-binding domain-like"/>
    <property type="match status" value="1"/>
</dbReference>
<accession>A0A5B9W0B4</accession>
<dbReference type="Gene3D" id="2.60.120.260">
    <property type="entry name" value="Galactose-binding domain-like"/>
    <property type="match status" value="1"/>
</dbReference>
<dbReference type="KEGG" id="agv:OJF2_26400"/>
<gene>
    <name evidence="5" type="ORF">OJF2_26400</name>
</gene>
<feature type="domain" description="CBM-cenC" evidence="4">
    <location>
        <begin position="35"/>
        <end position="165"/>
    </location>
</feature>
<dbReference type="Pfam" id="PF02018">
    <property type="entry name" value="CBM_4_9"/>
    <property type="match status" value="1"/>
</dbReference>
<evidence type="ECO:0000256" key="1">
    <source>
        <dbReference type="ARBA" id="ARBA00022801"/>
    </source>
</evidence>
<organism evidence="5 6">
    <name type="scientific">Aquisphaera giovannonii</name>
    <dbReference type="NCBI Taxonomy" id="406548"/>
    <lineage>
        <taxon>Bacteria</taxon>
        <taxon>Pseudomonadati</taxon>
        <taxon>Planctomycetota</taxon>
        <taxon>Planctomycetia</taxon>
        <taxon>Isosphaerales</taxon>
        <taxon>Isosphaeraceae</taxon>
        <taxon>Aquisphaera</taxon>
    </lineage>
</organism>
<sequence length="797" mass="88506" precursor="true">MNPPSRLLMAACVLLAEMGTSSCPAQTPAPAGDGLLTNGGFEEGFSGWDPFWARDAGRGGATIDPSRKHEGRSSARIEHSGRGDWGLAAGRRIDVRPGELYRFRGWGRLEGDGAAEMSVVLRDAAGETIDWSYARRPIRAAAWGEVQSRFLIPPGARTMTFRIIGSGPTVVHADELSLERLSAAPEGFAAKVPESLELQHDSLAVRFDAARGTLLVRDKRGGRTWEQRPIGAAFPVLRAKTAGGRIEATLVDTRSAGLVALQVALVPGRAEISVELSGRGEMAGEVGYPHPFASPAGAFLVMPVNEGMSYPVEDRTLPEMWYHLSGGHGLCMAWWGVTDGKAGMMAIVETPDDAAVRTPRLDGRLSLAPLWRPQKGEFGPARKIRYLFLDDGGYVAMAKRYREYAREIGLLKTLAQKKAENPNVDRLIGAVNVWCWDRDAVGIVREMQSAGIDRILWSNGVSPAQIKGLNDLGVLTSRYDIYQDVMDPVNFQAIGHRHPDWTTKAWPADLVLDADGRWVHGWGVDAKDGSRYDCGVTCDRPAIGYAEERVAEDLRTHPYRCRFIDTTTASEWRECYAQAHPQTRSDSRRWRMELLRLMSERFRLVTGSETGHDAAVPYAHYFEGMLSLGPYRIDEAGRDMARIVELAPPQIERFQTGPFYRLPLWELVYHDCVVAQWYWGDYNNKLPAVWDRRDLFNALYGTPPMFMFTRALWEKERDRFVKSYKQTAPIARATGYSEMLSHRWLTPDHAVQETRFADGTMVVVNLGTGKATLDDGTKLPPLSSRVTEGPATASSPR</sequence>
<dbReference type="Pfam" id="PF11308">
    <property type="entry name" value="Glyco_hydro_129"/>
    <property type="match status" value="1"/>
</dbReference>
<dbReference type="EMBL" id="CP042997">
    <property type="protein sequence ID" value="QEH34106.1"/>
    <property type="molecule type" value="Genomic_DNA"/>
</dbReference>
<evidence type="ECO:0000256" key="2">
    <source>
        <dbReference type="SAM" id="MobiDB-lite"/>
    </source>
</evidence>